<dbReference type="Proteomes" id="UP000322726">
    <property type="component" value="Chromosome"/>
</dbReference>
<proteinExistence type="predicted"/>
<dbReference type="InterPro" id="IPR048469">
    <property type="entry name" value="YchJ-like_M"/>
</dbReference>
<accession>A0A5C2HGS8</accession>
<dbReference type="AlphaFoldDB" id="A0A5C2HGS8"/>
<dbReference type="SUPFAM" id="SSF54427">
    <property type="entry name" value="NTF2-like"/>
    <property type="match status" value="1"/>
</dbReference>
<dbReference type="InterPro" id="IPR032710">
    <property type="entry name" value="NTF2-like_dom_sf"/>
</dbReference>
<gene>
    <name evidence="1" type="ORF">APAC_2560</name>
</gene>
<organism evidence="1 2">
    <name type="scientific">Malaciobacter pacificus</name>
    <dbReference type="NCBI Taxonomy" id="1080223"/>
    <lineage>
        <taxon>Bacteria</taxon>
        <taxon>Pseudomonadati</taxon>
        <taxon>Campylobacterota</taxon>
        <taxon>Epsilonproteobacteria</taxon>
        <taxon>Campylobacterales</taxon>
        <taxon>Arcobacteraceae</taxon>
        <taxon>Malaciobacter</taxon>
    </lineage>
</organism>
<name>A0A5C2HGS8_9BACT</name>
<dbReference type="RefSeq" id="WP_130234487.1">
    <property type="nucleotide sequence ID" value="NZ_BMEF01000030.1"/>
</dbReference>
<evidence type="ECO:0000313" key="1">
    <source>
        <dbReference type="EMBL" id="QEP35602.1"/>
    </source>
</evidence>
<dbReference type="SUPFAM" id="SSF103642">
    <property type="entry name" value="Sec-C motif"/>
    <property type="match status" value="1"/>
</dbReference>
<dbReference type="KEGG" id="apai:APAC_2560"/>
<reference evidence="1" key="1">
    <citation type="submission" date="2019-09" db="EMBL/GenBank/DDBJ databases">
        <title>Complete genome sequencing of four Arcobacter species reveals a diverse suite of mobile elements.</title>
        <authorList>
            <person name="Miller W.G."/>
            <person name="Yee E."/>
            <person name="Bono J.L."/>
        </authorList>
    </citation>
    <scope>NUCLEOTIDE SEQUENCE [LARGE SCALE GENOMIC DNA]</scope>
    <source>
        <strain evidence="1">LMG 26638</strain>
    </source>
</reference>
<reference evidence="1" key="2">
    <citation type="submission" date="2019-09" db="EMBL/GenBank/DDBJ databases">
        <title>Taxonomic note: a critical rebuttal of the proposed division of the genus Arcobacter into six genera, emended descriptions of Arcobacter anaerophilus and the genus Arcobacter, and an assessment of genus-level boundaries for Epsilonproteobacteria using in silico genomic comparator tools.</title>
        <authorList>
            <person name="On S.L.W."/>
            <person name="Miller W.G."/>
            <person name="Biggs P."/>
            <person name="Cornelius A."/>
            <person name="Vandamme P."/>
        </authorList>
    </citation>
    <scope>NUCLEOTIDE SEQUENCE [LARGE SCALE GENOMIC DNA]</scope>
    <source>
        <strain evidence="1">LMG 26638</strain>
    </source>
</reference>
<dbReference type="InterPro" id="IPR004027">
    <property type="entry name" value="SEC_C_motif"/>
</dbReference>
<sequence length="137" mass="15655">MKFPPNNPCPCGSQKKYKKCCKVFHDGTLPTNALELMKSRYSAFAVHKAEYIIATTHSQNQDFTSDVSSWKKGILDFCENTSFNGLEIIDFIDGELESYVTFKAILEQANQDATFTEKSRFLKENGKWLYVDGKFID</sequence>
<protein>
    <submittedName>
        <fullName evidence="1">YchJ family protein (SEC-C domain)</fullName>
    </submittedName>
</protein>
<keyword evidence="2" id="KW-1185">Reference proteome</keyword>
<dbReference type="Pfam" id="PF17775">
    <property type="entry name" value="YchJ_M-like"/>
    <property type="match status" value="1"/>
</dbReference>
<dbReference type="PANTHER" id="PTHR33747:SF1">
    <property type="entry name" value="ADENYLATE CYCLASE-ASSOCIATED CAP C-TERMINAL DOMAIN-CONTAINING PROTEIN"/>
    <property type="match status" value="1"/>
</dbReference>
<dbReference type="EMBL" id="CP035928">
    <property type="protein sequence ID" value="QEP35602.1"/>
    <property type="molecule type" value="Genomic_DNA"/>
</dbReference>
<dbReference type="PANTHER" id="PTHR33747">
    <property type="entry name" value="UPF0225 PROTEIN SCO1677"/>
    <property type="match status" value="1"/>
</dbReference>
<dbReference type="OrthoDB" id="21421at2"/>
<dbReference type="Gene3D" id="3.10.450.50">
    <property type="match status" value="1"/>
</dbReference>
<evidence type="ECO:0000313" key="2">
    <source>
        <dbReference type="Proteomes" id="UP000322726"/>
    </source>
</evidence>
<dbReference type="Pfam" id="PF02810">
    <property type="entry name" value="SEC-C"/>
    <property type="match status" value="1"/>
</dbReference>